<dbReference type="GO" id="GO:0051536">
    <property type="term" value="F:iron-sulfur cluster binding"/>
    <property type="evidence" value="ECO:0007669"/>
    <property type="project" value="UniProtKB-KW"/>
</dbReference>
<dbReference type="Gene3D" id="3.40.50.11900">
    <property type="match status" value="1"/>
</dbReference>
<dbReference type="Pfam" id="PF06050">
    <property type="entry name" value="HGD-D"/>
    <property type="match status" value="1"/>
</dbReference>
<proteinExistence type="inferred from homology"/>
<dbReference type="PANTHER" id="PTHR30548">
    <property type="entry name" value="2-HYDROXYGLUTARYL-COA DEHYDRATASE, D-COMPONENT-RELATED"/>
    <property type="match status" value="1"/>
</dbReference>
<sequence>MNQAVISDFFRQIIDQPVNNLVDQAQEQGKKAIAYTCSYVPQPLLSLDGVFPIRVRAPGVVGTPMADTYLSSVICSYTRSVLELALEWAFDSLDGWVFAASCDHLRRLYDNLDYLNKPAFNHMIDMPHRGGAAAEKWLTEEYKSLGAALAESFGVDASPQALSRSIEEHNAYLSVMREISEMRKQDNPPVTGAMFQTLLAASTSAPKDMVMDELKALLARLREGKEGKPYRARVLLAGSHCDDPGYIDVIEKTGGLVVAERTCTGSIPALAPIPENGAPYETLAERALANISCPRMMESFQARVDEILEAVEEYRADGVVLQTMKFCDTWGVESSPMVQELRKAGVPILKLEREYTMSSEGQLQTRIQAFLESMGK</sequence>
<dbReference type="Gene3D" id="3.40.50.11890">
    <property type="match status" value="1"/>
</dbReference>
<dbReference type="RefSeq" id="WP_073472380.1">
    <property type="nucleotide sequence ID" value="NZ_FQZU01000002.1"/>
</dbReference>
<dbReference type="AlphaFoldDB" id="A0A1M6DM11"/>
<dbReference type="GO" id="GO:0046872">
    <property type="term" value="F:metal ion binding"/>
    <property type="evidence" value="ECO:0007669"/>
    <property type="project" value="UniProtKB-KW"/>
</dbReference>
<dbReference type="OrthoDB" id="9810278at2"/>
<name>A0A1M6DM11_9BACT</name>
<dbReference type="Gene3D" id="1.20.1270.370">
    <property type="match status" value="1"/>
</dbReference>
<gene>
    <name evidence="5" type="ORF">SAMN02745216_00402</name>
</gene>
<evidence type="ECO:0000313" key="6">
    <source>
        <dbReference type="Proteomes" id="UP000183994"/>
    </source>
</evidence>
<accession>A0A1M6DM11</accession>
<keyword evidence="3" id="KW-0408">Iron</keyword>
<dbReference type="STRING" id="1121393.SAMN02745216_00402"/>
<dbReference type="PANTHER" id="PTHR30548:SF5">
    <property type="entry name" value="SUBUNIT OF OXYGEN-SENSITIVE 2-HYDROXYISOCAPROYL-COA DEHYDRATASE"/>
    <property type="match status" value="1"/>
</dbReference>
<organism evidence="5 6">
    <name type="scientific">Desulfatibacillum alkenivorans DSM 16219</name>
    <dbReference type="NCBI Taxonomy" id="1121393"/>
    <lineage>
        <taxon>Bacteria</taxon>
        <taxon>Pseudomonadati</taxon>
        <taxon>Thermodesulfobacteriota</taxon>
        <taxon>Desulfobacteria</taxon>
        <taxon>Desulfobacterales</taxon>
        <taxon>Desulfatibacillaceae</taxon>
        <taxon>Desulfatibacillum</taxon>
    </lineage>
</organism>
<evidence type="ECO:0000256" key="4">
    <source>
        <dbReference type="ARBA" id="ARBA00023014"/>
    </source>
</evidence>
<keyword evidence="2" id="KW-0479">Metal-binding</keyword>
<dbReference type="Proteomes" id="UP000183994">
    <property type="component" value="Unassembled WGS sequence"/>
</dbReference>
<evidence type="ECO:0000313" key="5">
    <source>
        <dbReference type="EMBL" id="SHI74171.1"/>
    </source>
</evidence>
<evidence type="ECO:0000256" key="3">
    <source>
        <dbReference type="ARBA" id="ARBA00023004"/>
    </source>
</evidence>
<dbReference type="EMBL" id="FQZU01000002">
    <property type="protein sequence ID" value="SHI74171.1"/>
    <property type="molecule type" value="Genomic_DNA"/>
</dbReference>
<evidence type="ECO:0000256" key="2">
    <source>
        <dbReference type="ARBA" id="ARBA00022723"/>
    </source>
</evidence>
<evidence type="ECO:0000256" key="1">
    <source>
        <dbReference type="ARBA" id="ARBA00005806"/>
    </source>
</evidence>
<keyword evidence="6" id="KW-1185">Reference proteome</keyword>
<dbReference type="InterPro" id="IPR010327">
    <property type="entry name" value="FldB/FldC_alpha/beta"/>
</dbReference>
<comment type="similarity">
    <text evidence="1">Belongs to the FldB/FldC dehydratase alpha/beta subunit family.</text>
</comment>
<reference evidence="6" key="1">
    <citation type="submission" date="2016-11" db="EMBL/GenBank/DDBJ databases">
        <authorList>
            <person name="Varghese N."/>
            <person name="Submissions S."/>
        </authorList>
    </citation>
    <scope>NUCLEOTIDE SEQUENCE [LARGE SCALE GENOMIC DNA]</scope>
    <source>
        <strain evidence="6">DSM 16219</strain>
    </source>
</reference>
<keyword evidence="4" id="KW-0411">Iron-sulfur</keyword>
<protein>
    <submittedName>
        <fullName evidence="5">Benzoyl-CoA reductase/2-hydroxyglutaryl-CoA dehydratase subunit, BcrC/BadD/HgdB</fullName>
    </submittedName>
</protein>